<feature type="domain" description="Legume lectin" evidence="3">
    <location>
        <begin position="32"/>
        <end position="140"/>
    </location>
</feature>
<evidence type="ECO:0000259" key="3">
    <source>
        <dbReference type="Pfam" id="PF00139"/>
    </source>
</evidence>
<dbReference type="Gene3D" id="2.60.120.200">
    <property type="match status" value="1"/>
</dbReference>
<evidence type="ECO:0000313" key="5">
    <source>
        <dbReference type="Proteomes" id="UP000516437"/>
    </source>
</evidence>
<dbReference type="InterPro" id="IPR001220">
    <property type="entry name" value="Legume_lectin_dom"/>
</dbReference>
<dbReference type="AlphaFoldDB" id="A0A6A1VL97"/>
<dbReference type="InterPro" id="IPR013320">
    <property type="entry name" value="ConA-like_dom_sf"/>
</dbReference>
<dbReference type="Pfam" id="PF00139">
    <property type="entry name" value="Lectin_legB"/>
    <property type="match status" value="1"/>
</dbReference>
<reference evidence="4 5" key="1">
    <citation type="journal article" date="2019" name="Plant Biotechnol. J.">
        <title>The red bayberry genome and genetic basis of sex determination.</title>
        <authorList>
            <person name="Jia H.M."/>
            <person name="Jia H.J."/>
            <person name="Cai Q.L."/>
            <person name="Wang Y."/>
            <person name="Zhao H.B."/>
            <person name="Yang W.F."/>
            <person name="Wang G.Y."/>
            <person name="Li Y.H."/>
            <person name="Zhan D.L."/>
            <person name="Shen Y.T."/>
            <person name="Niu Q.F."/>
            <person name="Chang L."/>
            <person name="Qiu J."/>
            <person name="Zhao L."/>
            <person name="Xie H.B."/>
            <person name="Fu W.Y."/>
            <person name="Jin J."/>
            <person name="Li X.W."/>
            <person name="Jiao Y."/>
            <person name="Zhou C.C."/>
            <person name="Tu T."/>
            <person name="Chai C.Y."/>
            <person name="Gao J.L."/>
            <person name="Fan L.J."/>
            <person name="van de Weg E."/>
            <person name="Wang J.Y."/>
            <person name="Gao Z.S."/>
        </authorList>
    </citation>
    <scope>NUCLEOTIDE SEQUENCE [LARGE SCALE GENOMIC DNA]</scope>
    <source>
        <tissue evidence="4">Leaves</tissue>
    </source>
</reference>
<organism evidence="4 5">
    <name type="scientific">Morella rubra</name>
    <name type="common">Chinese bayberry</name>
    <dbReference type="NCBI Taxonomy" id="262757"/>
    <lineage>
        <taxon>Eukaryota</taxon>
        <taxon>Viridiplantae</taxon>
        <taxon>Streptophyta</taxon>
        <taxon>Embryophyta</taxon>
        <taxon>Tracheophyta</taxon>
        <taxon>Spermatophyta</taxon>
        <taxon>Magnoliopsida</taxon>
        <taxon>eudicotyledons</taxon>
        <taxon>Gunneridae</taxon>
        <taxon>Pentapetalae</taxon>
        <taxon>rosids</taxon>
        <taxon>fabids</taxon>
        <taxon>Fagales</taxon>
        <taxon>Myricaceae</taxon>
        <taxon>Morella</taxon>
    </lineage>
</organism>
<dbReference type="OrthoDB" id="913265at2759"/>
<dbReference type="SUPFAM" id="SSF49899">
    <property type="entry name" value="Concanavalin A-like lectins/glucanases"/>
    <property type="match status" value="1"/>
</dbReference>
<dbReference type="Proteomes" id="UP000516437">
    <property type="component" value="Chromosome 5"/>
</dbReference>
<dbReference type="InterPro" id="IPR050258">
    <property type="entry name" value="Leguminous_Lectin"/>
</dbReference>
<gene>
    <name evidence="4" type="ORF">CJ030_MR5G023015</name>
</gene>
<comment type="similarity">
    <text evidence="1">Belongs to the leguminous lectin family.</text>
</comment>
<accession>A0A6A1VL97</accession>
<evidence type="ECO:0000256" key="2">
    <source>
        <dbReference type="ARBA" id="ARBA00022734"/>
    </source>
</evidence>
<evidence type="ECO:0000256" key="1">
    <source>
        <dbReference type="ARBA" id="ARBA00007606"/>
    </source>
</evidence>
<keyword evidence="5" id="KW-1185">Reference proteome</keyword>
<dbReference type="GO" id="GO:0030246">
    <property type="term" value="F:carbohydrate binding"/>
    <property type="evidence" value="ECO:0007669"/>
    <property type="project" value="UniProtKB-KW"/>
</dbReference>
<dbReference type="PANTHER" id="PTHR32401">
    <property type="entry name" value="CONCANAVALIN A-LIKE LECTIN FAMILY PROTEIN"/>
    <property type="match status" value="1"/>
</dbReference>
<dbReference type="PANTHER" id="PTHR32401:SF47">
    <property type="entry name" value="LEGUME LECTIN DOMAIN-CONTAINING PROTEIN"/>
    <property type="match status" value="1"/>
</dbReference>
<protein>
    <submittedName>
        <fullName evidence="4">Agglutinin-2</fullName>
    </submittedName>
</protein>
<dbReference type="EMBL" id="RXIC02000023">
    <property type="protein sequence ID" value="KAB1213534.1"/>
    <property type="molecule type" value="Genomic_DNA"/>
</dbReference>
<keyword evidence="2" id="KW-0430">Lectin</keyword>
<comment type="caution">
    <text evidence="4">The sequence shown here is derived from an EMBL/GenBank/DDBJ whole genome shotgun (WGS) entry which is preliminary data.</text>
</comment>
<name>A0A6A1VL97_9ROSI</name>
<proteinExistence type="inferred from homology"/>
<evidence type="ECO:0000313" key="4">
    <source>
        <dbReference type="EMBL" id="KAB1213534.1"/>
    </source>
</evidence>
<sequence>MPAMSLTSLMCFKIPFLVLFIFTHFFSRFAQSLSFSIRRFDPKHPRIHYEGDASASNGDILLNTNDRPYGVGRATYVKPLHLWDDCSLTHQADFTTHFSFTMDNVSESEGAGLAFFLAPFGNTAPLNSGGENLGLFDQYPSTTGSAKGQEPNRGCRVRHFPETACFDQ</sequence>